<accession>A0A1F6NS07</accession>
<proteinExistence type="predicted"/>
<protein>
    <submittedName>
        <fullName evidence="1">Uncharacterized protein</fullName>
    </submittedName>
</protein>
<dbReference type="Proteomes" id="UP000178349">
    <property type="component" value="Unassembled WGS sequence"/>
</dbReference>
<reference evidence="1 2" key="1">
    <citation type="journal article" date="2016" name="Nat. Commun.">
        <title>Thousands of microbial genomes shed light on interconnected biogeochemical processes in an aquifer system.</title>
        <authorList>
            <person name="Anantharaman K."/>
            <person name="Brown C.T."/>
            <person name="Hug L.A."/>
            <person name="Sharon I."/>
            <person name="Castelle C.J."/>
            <person name="Probst A.J."/>
            <person name="Thomas B.C."/>
            <person name="Singh A."/>
            <person name="Wilkins M.J."/>
            <person name="Karaoz U."/>
            <person name="Brodie E.L."/>
            <person name="Williams K.H."/>
            <person name="Hubbard S.S."/>
            <person name="Banfield J.F."/>
        </authorList>
    </citation>
    <scope>NUCLEOTIDE SEQUENCE [LARGE SCALE GENOMIC DNA]</scope>
</reference>
<dbReference type="EMBL" id="MFQW01000003">
    <property type="protein sequence ID" value="OGH86721.1"/>
    <property type="molecule type" value="Genomic_DNA"/>
</dbReference>
<evidence type="ECO:0000313" key="1">
    <source>
        <dbReference type="EMBL" id="OGH86721.1"/>
    </source>
</evidence>
<organism evidence="1 2">
    <name type="scientific">Candidatus Magasanikbacteria bacterium RIFOXYC12_FULL_33_11</name>
    <dbReference type="NCBI Taxonomy" id="1798701"/>
    <lineage>
        <taxon>Bacteria</taxon>
        <taxon>Candidatus Magasanikiibacteriota</taxon>
    </lineage>
</organism>
<comment type="caution">
    <text evidence="1">The sequence shown here is derived from an EMBL/GenBank/DDBJ whole genome shotgun (WGS) entry which is preliminary data.</text>
</comment>
<evidence type="ECO:0000313" key="2">
    <source>
        <dbReference type="Proteomes" id="UP000178349"/>
    </source>
</evidence>
<dbReference type="AlphaFoldDB" id="A0A1F6NS07"/>
<name>A0A1F6NS07_9BACT</name>
<gene>
    <name evidence="1" type="ORF">A2493_03400</name>
</gene>
<sequence>MNRKTDIEALLKRSETTLPKIKEEYEKALHNKEISADLQIDIKDYFGNLRSILDYLAHDLVDKYCPTTNPKENLYFPIRHDQISFDNLMKKSYPNLLTNCKTAYDILETLQPFKKPENIWLTHFNKLNNENKHERLVAQKRNETKRVNVQIKSGGSVSWDPSAVKFGPGVFIGGVPVNLQTQIPYQSETQTITIETWVDFQFENINVSAIWLTNESLKQIQKIYNELKDTI</sequence>